<sequence>MDTSHRQRQLALVEQVYEAALAPPHWRGLCELIAPAFGADSAVLALLDETGAARVLDRSANFSAALQAQYEQHYCHEDVWANRARELGLGQVFSSADLVADSDFTRSRYYADFCRPAGIFYVVGALLPLAPRELAVIGIHRPRRAGHYERDDKRQLAAFLPHLQRALRLARRLEQTGLALGCGEAALACARVAAIVLDAELTVLHATDSAAALLMPGSPLRLQHGRLSAAVGPGSPGLAQLVRAALPGPGRAPRAHALRLPRPGRPPLTLTVAPLPARADAAPHVLLLLRAPEQATVAAGVLRQLYELTPAEADVAKALAEGSSLAQFALAHRISMNTVKTHLQRVYAKTATSRQGELVALLHGSAAMYGAASGLTQTCDDAGAARPYTAATGRPNDRPATGQRGPQAAPAPPHCDRSPP</sequence>
<keyword evidence="4" id="KW-1185">Reference proteome</keyword>
<dbReference type="GO" id="GO:0003677">
    <property type="term" value="F:DNA binding"/>
    <property type="evidence" value="ECO:0007669"/>
    <property type="project" value="InterPro"/>
</dbReference>
<dbReference type="Gene3D" id="1.10.10.10">
    <property type="entry name" value="Winged helix-like DNA-binding domain superfamily/Winged helix DNA-binding domain"/>
    <property type="match status" value="1"/>
</dbReference>
<name>A0A7W2IN35_9BURK</name>
<evidence type="ECO:0000313" key="4">
    <source>
        <dbReference type="Proteomes" id="UP000573499"/>
    </source>
</evidence>
<proteinExistence type="predicted"/>
<dbReference type="Proteomes" id="UP000573499">
    <property type="component" value="Unassembled WGS sequence"/>
</dbReference>
<dbReference type="RefSeq" id="WP_182157193.1">
    <property type="nucleotide sequence ID" value="NZ_JACEZU010000017.1"/>
</dbReference>
<dbReference type="Pfam" id="PF00196">
    <property type="entry name" value="GerE"/>
    <property type="match status" value="1"/>
</dbReference>
<feature type="region of interest" description="Disordered" evidence="1">
    <location>
        <begin position="386"/>
        <end position="420"/>
    </location>
</feature>
<dbReference type="AlphaFoldDB" id="A0A7W2IN35"/>
<dbReference type="EMBL" id="JACEZU010000017">
    <property type="protein sequence ID" value="MBA5690390.1"/>
    <property type="molecule type" value="Genomic_DNA"/>
</dbReference>
<evidence type="ECO:0000313" key="3">
    <source>
        <dbReference type="EMBL" id="MBA5690390.1"/>
    </source>
</evidence>
<dbReference type="InterPro" id="IPR000792">
    <property type="entry name" value="Tscrpt_reg_LuxR_C"/>
</dbReference>
<feature type="compositionally biased region" description="Low complexity" evidence="1">
    <location>
        <begin position="399"/>
        <end position="408"/>
    </location>
</feature>
<feature type="domain" description="HTH luxR-type" evidence="2">
    <location>
        <begin position="305"/>
        <end position="362"/>
    </location>
</feature>
<gene>
    <name evidence="3" type="ORF">H3H39_25435</name>
</gene>
<reference evidence="3 4" key="1">
    <citation type="submission" date="2020-07" db="EMBL/GenBank/DDBJ databases">
        <title>Novel species isolated from subtropical streams in China.</title>
        <authorList>
            <person name="Lu H."/>
        </authorList>
    </citation>
    <scope>NUCLEOTIDE SEQUENCE [LARGE SCALE GENOMIC DNA]</scope>
    <source>
        <strain evidence="3 4">LX47W</strain>
    </source>
</reference>
<dbReference type="InterPro" id="IPR036388">
    <property type="entry name" value="WH-like_DNA-bd_sf"/>
</dbReference>
<evidence type="ECO:0000259" key="2">
    <source>
        <dbReference type="SMART" id="SM00421"/>
    </source>
</evidence>
<dbReference type="GO" id="GO:0006355">
    <property type="term" value="P:regulation of DNA-templated transcription"/>
    <property type="evidence" value="ECO:0007669"/>
    <property type="project" value="InterPro"/>
</dbReference>
<dbReference type="InterPro" id="IPR016032">
    <property type="entry name" value="Sig_transdc_resp-reg_C-effctor"/>
</dbReference>
<dbReference type="SUPFAM" id="SSF55781">
    <property type="entry name" value="GAF domain-like"/>
    <property type="match status" value="1"/>
</dbReference>
<evidence type="ECO:0000256" key="1">
    <source>
        <dbReference type="SAM" id="MobiDB-lite"/>
    </source>
</evidence>
<accession>A0A7W2IN35</accession>
<organism evidence="3 4">
    <name type="scientific">Rugamonas apoptosis</name>
    <dbReference type="NCBI Taxonomy" id="2758570"/>
    <lineage>
        <taxon>Bacteria</taxon>
        <taxon>Pseudomonadati</taxon>
        <taxon>Pseudomonadota</taxon>
        <taxon>Betaproteobacteria</taxon>
        <taxon>Burkholderiales</taxon>
        <taxon>Oxalobacteraceae</taxon>
        <taxon>Telluria group</taxon>
        <taxon>Rugamonas</taxon>
    </lineage>
</organism>
<dbReference type="SUPFAM" id="SSF46894">
    <property type="entry name" value="C-terminal effector domain of the bipartite response regulators"/>
    <property type="match status" value="1"/>
</dbReference>
<dbReference type="SMART" id="SM00421">
    <property type="entry name" value="HTH_LUXR"/>
    <property type="match status" value="1"/>
</dbReference>
<protein>
    <recommendedName>
        <fullName evidence="2">HTH luxR-type domain-containing protein</fullName>
    </recommendedName>
</protein>
<comment type="caution">
    <text evidence="3">The sequence shown here is derived from an EMBL/GenBank/DDBJ whole genome shotgun (WGS) entry which is preliminary data.</text>
</comment>